<gene>
    <name evidence="2" type="ORF">DX908_11385</name>
</gene>
<dbReference type="OrthoDB" id="7960624at2"/>
<dbReference type="InterPro" id="IPR000182">
    <property type="entry name" value="GNAT_dom"/>
</dbReference>
<dbReference type="AlphaFoldDB" id="A0A371RLW4"/>
<dbReference type="Gene3D" id="3.40.630.30">
    <property type="match status" value="1"/>
</dbReference>
<comment type="caution">
    <text evidence="2">The sequence shown here is derived from an EMBL/GenBank/DDBJ whole genome shotgun (WGS) entry which is preliminary data.</text>
</comment>
<feature type="domain" description="N-acetyltransferase" evidence="1">
    <location>
        <begin position="19"/>
        <end position="139"/>
    </location>
</feature>
<proteinExistence type="predicted"/>
<dbReference type="RefSeq" id="WP_116393080.1">
    <property type="nucleotide sequence ID" value="NZ_QUQO01000001.1"/>
</dbReference>
<evidence type="ECO:0000259" key="1">
    <source>
        <dbReference type="Pfam" id="PF13302"/>
    </source>
</evidence>
<dbReference type="SUPFAM" id="SSF55729">
    <property type="entry name" value="Acyl-CoA N-acyltransferases (Nat)"/>
    <property type="match status" value="1"/>
</dbReference>
<dbReference type="Proteomes" id="UP000264589">
    <property type="component" value="Unassembled WGS sequence"/>
</dbReference>
<sequence>MKDPGTEIEFVRLTEVSPEEITAHMSDPRMAEHMPLLKAEWTHQSTEGFIQAKEACWQRDGLGHWAFLSGGAYVGWGGFQKEGEEWDFGLVLRPDSFGLGPRIARKALSIAKADARIPYVTFLLAPSRRSLRGLERLGAQQVGEIDYDGSRFLKYRLDTD</sequence>
<dbReference type="InParanoid" id="A0A371RLW4"/>
<name>A0A371RLW4_9PROT</name>
<keyword evidence="2" id="KW-0808">Transferase</keyword>
<evidence type="ECO:0000313" key="2">
    <source>
        <dbReference type="EMBL" id="RFB06447.1"/>
    </source>
</evidence>
<keyword evidence="3" id="KW-1185">Reference proteome</keyword>
<dbReference type="EMBL" id="QUQO01000001">
    <property type="protein sequence ID" value="RFB06447.1"/>
    <property type="molecule type" value="Genomic_DNA"/>
</dbReference>
<organism evidence="2 3">
    <name type="scientific">Parvularcula marina</name>
    <dbReference type="NCBI Taxonomy" id="2292771"/>
    <lineage>
        <taxon>Bacteria</taxon>
        <taxon>Pseudomonadati</taxon>
        <taxon>Pseudomonadota</taxon>
        <taxon>Alphaproteobacteria</taxon>
        <taxon>Parvularculales</taxon>
        <taxon>Parvularculaceae</taxon>
        <taxon>Parvularcula</taxon>
    </lineage>
</organism>
<dbReference type="Pfam" id="PF13302">
    <property type="entry name" value="Acetyltransf_3"/>
    <property type="match status" value="1"/>
</dbReference>
<reference evidence="2 3" key="1">
    <citation type="submission" date="2018-08" db="EMBL/GenBank/DDBJ databases">
        <title>Parvularcula sp. SM1705, isolated from surface water of the South Sea China.</title>
        <authorList>
            <person name="Sun L."/>
        </authorList>
    </citation>
    <scope>NUCLEOTIDE SEQUENCE [LARGE SCALE GENOMIC DNA]</scope>
    <source>
        <strain evidence="2 3">SM1705</strain>
    </source>
</reference>
<dbReference type="GO" id="GO:0016747">
    <property type="term" value="F:acyltransferase activity, transferring groups other than amino-acyl groups"/>
    <property type="evidence" value="ECO:0007669"/>
    <property type="project" value="InterPro"/>
</dbReference>
<evidence type="ECO:0000313" key="3">
    <source>
        <dbReference type="Proteomes" id="UP000264589"/>
    </source>
</evidence>
<protein>
    <submittedName>
        <fullName evidence="2">N-acetyltransferase</fullName>
    </submittedName>
</protein>
<accession>A0A371RLW4</accession>
<dbReference type="InterPro" id="IPR016181">
    <property type="entry name" value="Acyl_CoA_acyltransferase"/>
</dbReference>